<protein>
    <recommendedName>
        <fullName evidence="1">Chromo domain-containing protein</fullName>
    </recommendedName>
</protein>
<evidence type="ECO:0000313" key="2">
    <source>
        <dbReference type="EMBL" id="KAK3107432.1"/>
    </source>
</evidence>
<evidence type="ECO:0000313" key="3">
    <source>
        <dbReference type="Proteomes" id="UP001186944"/>
    </source>
</evidence>
<proteinExistence type="predicted"/>
<accession>A0AA89C5V5</accession>
<feature type="domain" description="Chromo" evidence="1">
    <location>
        <begin position="141"/>
        <end position="182"/>
    </location>
</feature>
<dbReference type="InterPro" id="IPR016197">
    <property type="entry name" value="Chromo-like_dom_sf"/>
</dbReference>
<name>A0AA89C5V5_PINIB</name>
<dbReference type="Pfam" id="PF11717">
    <property type="entry name" value="Tudor-knot"/>
    <property type="match status" value="1"/>
</dbReference>
<organism evidence="2 3">
    <name type="scientific">Pinctada imbricata</name>
    <name type="common">Atlantic pearl-oyster</name>
    <name type="synonym">Pinctada martensii</name>
    <dbReference type="NCBI Taxonomy" id="66713"/>
    <lineage>
        <taxon>Eukaryota</taxon>
        <taxon>Metazoa</taxon>
        <taxon>Spiralia</taxon>
        <taxon>Lophotrochozoa</taxon>
        <taxon>Mollusca</taxon>
        <taxon>Bivalvia</taxon>
        <taxon>Autobranchia</taxon>
        <taxon>Pteriomorphia</taxon>
        <taxon>Pterioida</taxon>
        <taxon>Pterioidea</taxon>
        <taxon>Pteriidae</taxon>
        <taxon>Pinctada</taxon>
    </lineage>
</organism>
<gene>
    <name evidence="2" type="ORF">FSP39_014484</name>
</gene>
<dbReference type="AlphaFoldDB" id="A0AA89C5V5"/>
<sequence>MLYRFFTRKRTYRYINHLQEFVNTYNKTGHRSLGYMSPSQINKKNEGKLWSFLYLQKSKSRSKAMKYKFKIGDFVRISHAKKPFMRAYDEQFTPEIFKIRYRYRIQGFPLYKLIDFLDQSVKGSFYQYELLRVYKDSNSLWLIEKVLKKRRRHGKTEMFVKFLGWDKRFNAWVPAKEIRNLN</sequence>
<dbReference type="PANTHER" id="PTHR46585">
    <property type="entry name" value="INTEGRASE CORE DOMAIN CONTAINING PROTEIN"/>
    <property type="match status" value="1"/>
</dbReference>
<dbReference type="Gene3D" id="2.40.50.40">
    <property type="match status" value="1"/>
</dbReference>
<comment type="caution">
    <text evidence="2">The sequence shown here is derived from an EMBL/GenBank/DDBJ whole genome shotgun (WGS) entry which is preliminary data.</text>
</comment>
<dbReference type="CDD" id="cd00024">
    <property type="entry name" value="CD_CSD"/>
    <property type="match status" value="1"/>
</dbReference>
<evidence type="ECO:0000259" key="1">
    <source>
        <dbReference type="PROSITE" id="PS50013"/>
    </source>
</evidence>
<keyword evidence="3" id="KW-1185">Reference proteome</keyword>
<reference evidence="2" key="1">
    <citation type="submission" date="2019-08" db="EMBL/GenBank/DDBJ databases">
        <title>The improved chromosome-level genome for the pearl oyster Pinctada fucata martensii using PacBio sequencing and Hi-C.</title>
        <authorList>
            <person name="Zheng Z."/>
        </authorList>
    </citation>
    <scope>NUCLEOTIDE SEQUENCE</scope>
    <source>
        <strain evidence="2">ZZ-2019</strain>
        <tissue evidence="2">Adductor muscle</tissue>
    </source>
</reference>
<dbReference type="InterPro" id="IPR000953">
    <property type="entry name" value="Chromo/chromo_shadow_dom"/>
</dbReference>
<dbReference type="EMBL" id="VSWD01000002">
    <property type="protein sequence ID" value="KAK3107432.1"/>
    <property type="molecule type" value="Genomic_DNA"/>
</dbReference>
<dbReference type="PANTHER" id="PTHR46585:SF1">
    <property type="entry name" value="CHROMO DOMAIN-CONTAINING PROTEIN"/>
    <property type="match status" value="1"/>
</dbReference>
<dbReference type="PROSITE" id="PS50013">
    <property type="entry name" value="CHROMO_2"/>
    <property type="match status" value="1"/>
</dbReference>
<dbReference type="InterPro" id="IPR025995">
    <property type="entry name" value="Tudor-knot"/>
</dbReference>
<dbReference type="Proteomes" id="UP001186944">
    <property type="component" value="Unassembled WGS sequence"/>
</dbReference>
<dbReference type="SUPFAM" id="SSF54160">
    <property type="entry name" value="Chromo domain-like"/>
    <property type="match status" value="1"/>
</dbReference>